<sequence>MSLSLRLPEKEAKLAGFVEVRPKALREWLAGLPNHNPLDAGRQVLDALASCNRVEVDAETRMKLLDEYQGTLALLYGGLEALYVSSGFPLRDKARQAALLTRSLWLELADGYKIALIERLEKRFAFGGGKLTPQLIHQVLAIYYRLYQVCSRVSMLMPPGVWREAHRLFRYAVENRLTDYALPDREGAPTTSMLYKRLLLLSLSDPLRFAPSELARVIDIIDKYAQFAHFQPVTSQSSAAGCFLVRLDEDEGAHYIGSRNVDDYQGMAMLVDTLELSKKLHRVLAGLEAKMPAAGDRAKLQLWLETVRRLIKQWSIAPRRVFQRISVEAPIELRHGLGATARSVHDGNPPFGNGHFGAAGLVGELPSMVWRIINESPGGYAITSREAPAEQLHAGDVVALRPQGGQGWMVAVIRWLQQCEDGALEMGLQVLSPRANAALLRPALVQSRYEAALMLPAIDSLRQPALIATTRGSYAPLREMLLLTGEGERVVRATKLVEQQSGYDLFEYTEL</sequence>
<protein>
    <recommendedName>
        <fullName evidence="3">GTPase</fullName>
    </recommendedName>
</protein>
<keyword evidence="2" id="KW-1185">Reference proteome</keyword>
<dbReference type="EMBL" id="CP106753">
    <property type="protein sequence ID" value="UXY15387.1"/>
    <property type="molecule type" value="Genomic_DNA"/>
</dbReference>
<organism evidence="1 2">
    <name type="scientific">Chitiniphilus purpureus</name>
    <dbReference type="NCBI Taxonomy" id="2981137"/>
    <lineage>
        <taxon>Bacteria</taxon>
        <taxon>Pseudomonadati</taxon>
        <taxon>Pseudomonadota</taxon>
        <taxon>Betaproteobacteria</taxon>
        <taxon>Neisseriales</taxon>
        <taxon>Chitinibacteraceae</taxon>
        <taxon>Chitiniphilus</taxon>
    </lineage>
</organism>
<accession>A0ABY6DM13</accession>
<evidence type="ECO:0000313" key="1">
    <source>
        <dbReference type="EMBL" id="UXY15387.1"/>
    </source>
</evidence>
<evidence type="ECO:0008006" key="3">
    <source>
        <dbReference type="Google" id="ProtNLM"/>
    </source>
</evidence>
<proteinExistence type="predicted"/>
<name>A0ABY6DM13_9NEIS</name>
<reference evidence="1" key="1">
    <citation type="submission" date="2022-10" db="EMBL/GenBank/DDBJ databases">
        <title>Chitiniphilus purpureus sp. nov., a novel chitin-degrading bacterium isolated from crawfish pond sediment.</title>
        <authorList>
            <person name="Li K."/>
        </authorList>
    </citation>
    <scope>NUCLEOTIDE SEQUENCE</scope>
    <source>
        <strain evidence="1">CD1</strain>
    </source>
</reference>
<dbReference type="RefSeq" id="WP_263124793.1">
    <property type="nucleotide sequence ID" value="NZ_CP106753.1"/>
</dbReference>
<gene>
    <name evidence="1" type="ORF">N8I74_19080</name>
</gene>
<evidence type="ECO:0000313" key="2">
    <source>
        <dbReference type="Proteomes" id="UP001061302"/>
    </source>
</evidence>
<dbReference type="Proteomes" id="UP001061302">
    <property type="component" value="Chromosome"/>
</dbReference>